<keyword evidence="2" id="KW-1185">Reference proteome</keyword>
<reference evidence="1 2" key="1">
    <citation type="submission" date="2016-10" db="EMBL/GenBank/DDBJ databases">
        <authorList>
            <person name="de Groot N.N."/>
        </authorList>
    </citation>
    <scope>NUCLEOTIDE SEQUENCE [LARGE SCALE GENOMIC DNA]</scope>
    <source>
        <strain evidence="1 2">DSM 9236</strain>
    </source>
</reference>
<dbReference type="OrthoDB" id="9775482at2"/>
<organism evidence="1 2">
    <name type="scientific">Succiniclasticum ruminis DSM 9236</name>
    <dbReference type="NCBI Taxonomy" id="1123323"/>
    <lineage>
        <taxon>Bacteria</taxon>
        <taxon>Bacillati</taxon>
        <taxon>Bacillota</taxon>
        <taxon>Negativicutes</taxon>
        <taxon>Acidaminococcales</taxon>
        <taxon>Acidaminococcaceae</taxon>
        <taxon>Succiniclasticum</taxon>
    </lineage>
</organism>
<dbReference type="InterPro" id="IPR010106">
    <property type="entry name" value="RpnA"/>
</dbReference>
<protein>
    <recommendedName>
        <fullName evidence="3">Rpn family recombination-promoting nuclease/putative transposase</fullName>
    </recommendedName>
</protein>
<dbReference type="Proteomes" id="UP000198896">
    <property type="component" value="Unassembled WGS sequence"/>
</dbReference>
<gene>
    <name evidence="1" type="ORF">SAMN05216245_101261</name>
</gene>
<sequence length="294" mass="34268">MPVGKTGEELSNFKPIDWDSMTFSNNLVFLEVMKNKELCKRLIEQVLHIHIREILYLETDKSISVRIDSKRIRLDVYVKDEKDTVLDIEMQTTGPNSTVYRGTDEEEVIRELPLRTRYYQSLASMDMLHRGMTYNELRKSYVIFICTFDPFGKGLPVYHFTYRCKENNALEMQDLTENIFLNARAADKADDKELSAFLSYVNGNKPESEFTRTVDRETARVKDDEIWRARVMTWEMDQKIMEKRFFQQGEKSGEMKGEKKKALEIAKSLLKDGMSVEKIARITNLPVEEVAALG</sequence>
<dbReference type="RefSeq" id="WP_093912449.1">
    <property type="nucleotide sequence ID" value="NZ_FONL01000001.1"/>
</dbReference>
<evidence type="ECO:0000313" key="1">
    <source>
        <dbReference type="EMBL" id="SFE06838.1"/>
    </source>
</evidence>
<dbReference type="STRING" id="1123323.SAMN05216245_101261"/>
<dbReference type="EMBL" id="FONL01000001">
    <property type="protein sequence ID" value="SFE06838.1"/>
    <property type="molecule type" value="Genomic_DNA"/>
</dbReference>
<dbReference type="Pfam" id="PF12784">
    <property type="entry name" value="PDDEXK_2"/>
    <property type="match status" value="1"/>
</dbReference>
<proteinExistence type="predicted"/>
<name>A0A1I1XJM0_9FIRM</name>
<evidence type="ECO:0008006" key="3">
    <source>
        <dbReference type="Google" id="ProtNLM"/>
    </source>
</evidence>
<accession>A0A1I1XJM0</accession>
<evidence type="ECO:0000313" key="2">
    <source>
        <dbReference type="Proteomes" id="UP000198896"/>
    </source>
</evidence>
<dbReference type="NCBIfam" id="TIGR01784">
    <property type="entry name" value="T_den_put_tspse"/>
    <property type="match status" value="1"/>
</dbReference>
<dbReference type="AlphaFoldDB" id="A0A1I1XJM0"/>